<evidence type="ECO:0000313" key="1">
    <source>
        <dbReference type="EMBL" id="KAI4297155.1"/>
    </source>
</evidence>
<name>A0ACB9KJ60_BAUVA</name>
<evidence type="ECO:0000313" key="2">
    <source>
        <dbReference type="Proteomes" id="UP000828941"/>
    </source>
</evidence>
<sequence length="502" mass="56416">MVLKFHVILILWLISPLASAQLADIIAGHNCDGTCGGVEIPYPFGMKQPNCYPDKWFEIECRNVSGYEEPFLKLINISVSSVSTSDSTIEVRNPVQRRNCRDQTEGKEVELRGSPFVYSQTQNTFYAIGCNSLAMLNSNGSEVGGCVSICDENDKEDIISCNGRQCCETSLPNYLTEFNTTFEALKDIRSGRASNDQCNIALIGTSLLDDYGYFSIRSLDGSDTVSAILEWEITNSSVRLPDMNNLCYPTNITSSNKSSSGRRCQCNIGFQGNPYVLGGCTAPTYESFMRSKPRAKWAIIGVFSSLGSILLLLGIWWLYKHLRKRMIEKRKEKNFKENGGLLLQQKLSSGEVNVERTKLFSLKDLDKATDHFNKPISSLRGEEAKSLASYFSICMEENRLFDIVDDRVVKEGEKEHIMEVAILAKRCINMNGKKRPTMKEVTMELERIQNAGVKFTVHPYPEEIDLPQIEACQAWDADSLIRSIEECRTSSSIEILPIRSTF</sequence>
<proteinExistence type="predicted"/>
<dbReference type="EMBL" id="CM039439">
    <property type="protein sequence ID" value="KAI4297155.1"/>
    <property type="molecule type" value="Genomic_DNA"/>
</dbReference>
<accession>A0ACB9KJ60</accession>
<dbReference type="Proteomes" id="UP000828941">
    <property type="component" value="Chromosome 14"/>
</dbReference>
<reference evidence="1 2" key="1">
    <citation type="journal article" date="2022" name="DNA Res.">
        <title>Chromosomal-level genome assembly of the orchid tree Bauhinia variegata (Leguminosae; Cercidoideae) supports the allotetraploid origin hypothesis of Bauhinia.</title>
        <authorList>
            <person name="Zhong Y."/>
            <person name="Chen Y."/>
            <person name="Zheng D."/>
            <person name="Pang J."/>
            <person name="Liu Y."/>
            <person name="Luo S."/>
            <person name="Meng S."/>
            <person name="Qian L."/>
            <person name="Wei D."/>
            <person name="Dai S."/>
            <person name="Zhou R."/>
        </authorList>
    </citation>
    <scope>NUCLEOTIDE SEQUENCE [LARGE SCALE GENOMIC DNA]</scope>
    <source>
        <strain evidence="1">BV-YZ2020</strain>
    </source>
</reference>
<gene>
    <name evidence="1" type="ORF">L6164_037057</name>
</gene>
<organism evidence="1 2">
    <name type="scientific">Bauhinia variegata</name>
    <name type="common">Purple orchid tree</name>
    <name type="synonym">Phanera variegata</name>
    <dbReference type="NCBI Taxonomy" id="167791"/>
    <lineage>
        <taxon>Eukaryota</taxon>
        <taxon>Viridiplantae</taxon>
        <taxon>Streptophyta</taxon>
        <taxon>Embryophyta</taxon>
        <taxon>Tracheophyta</taxon>
        <taxon>Spermatophyta</taxon>
        <taxon>Magnoliopsida</taxon>
        <taxon>eudicotyledons</taxon>
        <taxon>Gunneridae</taxon>
        <taxon>Pentapetalae</taxon>
        <taxon>rosids</taxon>
        <taxon>fabids</taxon>
        <taxon>Fabales</taxon>
        <taxon>Fabaceae</taxon>
        <taxon>Cercidoideae</taxon>
        <taxon>Cercideae</taxon>
        <taxon>Bauhiniinae</taxon>
        <taxon>Bauhinia</taxon>
    </lineage>
</organism>
<keyword evidence="2" id="KW-1185">Reference proteome</keyword>
<comment type="caution">
    <text evidence="1">The sequence shown here is derived from an EMBL/GenBank/DDBJ whole genome shotgun (WGS) entry which is preliminary data.</text>
</comment>
<protein>
    <submittedName>
        <fullName evidence="1">Uncharacterized protein</fullName>
    </submittedName>
</protein>